<accession>A0A517LZQ1</accession>
<dbReference type="RefSeq" id="WP_145345022.1">
    <property type="nucleotide sequence ID" value="NZ_CP036261.1"/>
</dbReference>
<evidence type="ECO:0000313" key="2">
    <source>
        <dbReference type="Proteomes" id="UP000319557"/>
    </source>
</evidence>
<dbReference type="EMBL" id="CP036261">
    <property type="protein sequence ID" value="QDS88095.1"/>
    <property type="molecule type" value="Genomic_DNA"/>
</dbReference>
<reference evidence="1 2" key="1">
    <citation type="submission" date="2019-02" db="EMBL/GenBank/DDBJ databases">
        <title>Deep-cultivation of Planctomycetes and their phenomic and genomic characterization uncovers novel biology.</title>
        <authorList>
            <person name="Wiegand S."/>
            <person name="Jogler M."/>
            <person name="Boedeker C."/>
            <person name="Pinto D."/>
            <person name="Vollmers J."/>
            <person name="Rivas-Marin E."/>
            <person name="Kohn T."/>
            <person name="Peeters S.H."/>
            <person name="Heuer A."/>
            <person name="Rast P."/>
            <person name="Oberbeckmann S."/>
            <person name="Bunk B."/>
            <person name="Jeske O."/>
            <person name="Meyerdierks A."/>
            <person name="Storesund J.E."/>
            <person name="Kallscheuer N."/>
            <person name="Luecker S."/>
            <person name="Lage O.M."/>
            <person name="Pohl T."/>
            <person name="Merkel B.J."/>
            <person name="Hornburger P."/>
            <person name="Mueller R.-W."/>
            <person name="Bruemmer F."/>
            <person name="Labrenz M."/>
            <person name="Spormann A.M."/>
            <person name="Op den Camp H."/>
            <person name="Overmann J."/>
            <person name="Amann R."/>
            <person name="Jetten M.S.M."/>
            <person name="Mascher T."/>
            <person name="Medema M.H."/>
            <person name="Devos D.P."/>
            <person name="Kaster A.-K."/>
            <person name="Ovreas L."/>
            <person name="Rohde M."/>
            <person name="Galperin M.Y."/>
            <person name="Jogler C."/>
        </authorList>
    </citation>
    <scope>NUCLEOTIDE SEQUENCE [LARGE SCALE GENOMIC DNA]</scope>
    <source>
        <strain evidence="1 2">EC9</strain>
    </source>
</reference>
<gene>
    <name evidence="1" type="ORF">EC9_22810</name>
</gene>
<proteinExistence type="predicted"/>
<dbReference type="OrthoDB" id="283405at2"/>
<dbReference type="InterPro" id="IPR036390">
    <property type="entry name" value="WH_DNA-bd_sf"/>
</dbReference>
<name>A0A517LZQ1_9BACT</name>
<dbReference type="Proteomes" id="UP000319557">
    <property type="component" value="Chromosome"/>
</dbReference>
<keyword evidence="2" id="KW-1185">Reference proteome</keyword>
<evidence type="ECO:0008006" key="3">
    <source>
        <dbReference type="Google" id="ProtNLM"/>
    </source>
</evidence>
<dbReference type="KEGG" id="ruv:EC9_22810"/>
<protein>
    <recommendedName>
        <fullName evidence="3">HTH domain protein</fullName>
    </recommendedName>
</protein>
<organism evidence="1 2">
    <name type="scientific">Rosistilla ulvae</name>
    <dbReference type="NCBI Taxonomy" id="1930277"/>
    <lineage>
        <taxon>Bacteria</taxon>
        <taxon>Pseudomonadati</taxon>
        <taxon>Planctomycetota</taxon>
        <taxon>Planctomycetia</taxon>
        <taxon>Pirellulales</taxon>
        <taxon>Pirellulaceae</taxon>
        <taxon>Rosistilla</taxon>
    </lineage>
</organism>
<sequence>MNDKPKPFDPLEIKTRPDRDRRVQQADRLARVLRLLGLIHSGKNYDVKAIARVIGCSTRTVARDLQVLTYAGVPWYFDKETASYRLPLNYRILIPMNIRESAMSRQSEAVDHYRDFFTVDDPMTLSEIDFVARWIHENHNFSELHEERAWAMQWNARLNLPSVVLANFHTVFMAAFRDCPDAFIRTVWQAHVDFLMVPWKSEAEFLARNAAICNWMSPRMPNSIIDVPSQIEKYRSC</sequence>
<evidence type="ECO:0000313" key="1">
    <source>
        <dbReference type="EMBL" id="QDS88095.1"/>
    </source>
</evidence>
<dbReference type="SUPFAM" id="SSF46785">
    <property type="entry name" value="Winged helix' DNA-binding domain"/>
    <property type="match status" value="1"/>
</dbReference>
<dbReference type="AlphaFoldDB" id="A0A517LZQ1"/>